<reference evidence="1" key="1">
    <citation type="submission" date="2021-01" db="EMBL/GenBank/DDBJ databases">
        <title>Adiantum capillus-veneris genome.</title>
        <authorList>
            <person name="Fang Y."/>
            <person name="Liao Q."/>
        </authorList>
    </citation>
    <scope>NUCLEOTIDE SEQUENCE</scope>
    <source>
        <strain evidence="1">H3</strain>
        <tissue evidence="1">Leaf</tissue>
    </source>
</reference>
<name>A0A9D4U0R0_ADICA</name>
<keyword evidence="2" id="KW-1185">Reference proteome</keyword>
<dbReference type="EMBL" id="JABFUD020000025">
    <property type="protein sequence ID" value="KAI5059203.1"/>
    <property type="molecule type" value="Genomic_DNA"/>
</dbReference>
<evidence type="ECO:0000313" key="2">
    <source>
        <dbReference type="Proteomes" id="UP000886520"/>
    </source>
</evidence>
<protein>
    <submittedName>
        <fullName evidence="1">Uncharacterized protein</fullName>
    </submittedName>
</protein>
<comment type="caution">
    <text evidence="1">The sequence shown here is derived from an EMBL/GenBank/DDBJ whole genome shotgun (WGS) entry which is preliminary data.</text>
</comment>
<proteinExistence type="predicted"/>
<organism evidence="1 2">
    <name type="scientific">Adiantum capillus-veneris</name>
    <name type="common">Maidenhair fern</name>
    <dbReference type="NCBI Taxonomy" id="13818"/>
    <lineage>
        <taxon>Eukaryota</taxon>
        <taxon>Viridiplantae</taxon>
        <taxon>Streptophyta</taxon>
        <taxon>Embryophyta</taxon>
        <taxon>Tracheophyta</taxon>
        <taxon>Polypodiopsida</taxon>
        <taxon>Polypodiidae</taxon>
        <taxon>Polypodiales</taxon>
        <taxon>Pteridineae</taxon>
        <taxon>Pteridaceae</taxon>
        <taxon>Vittarioideae</taxon>
        <taxon>Adiantum</taxon>
    </lineage>
</organism>
<gene>
    <name evidence="1" type="ORF">GOP47_0025522</name>
</gene>
<dbReference type="AlphaFoldDB" id="A0A9D4U0R0"/>
<accession>A0A9D4U0R0</accession>
<evidence type="ECO:0000313" key="1">
    <source>
        <dbReference type="EMBL" id="KAI5059203.1"/>
    </source>
</evidence>
<sequence>MHLLVLPQTHIAAHYSYCYSPGRCEGGAAMGRRHAVTPLRWWESIKEQGSSRLAFKSRMPLHTDKQQISRTPIHVGTQRPIVECCENLFSPLGVSVKLLVYGYKPEEC</sequence>
<dbReference type="Proteomes" id="UP000886520">
    <property type="component" value="Chromosome 25"/>
</dbReference>